<reference evidence="1 2" key="1">
    <citation type="submission" date="2020-05" db="EMBL/GenBank/DDBJ databases">
        <title>Complete genome sequence of Deefgea sp. D17.</title>
        <authorList>
            <person name="Bae J.-W."/>
            <person name="Han J.E."/>
        </authorList>
    </citation>
    <scope>NUCLEOTIDE SEQUENCE [LARGE SCALE GENOMIC DNA]</scope>
    <source>
        <strain evidence="1 2">D17</strain>
    </source>
</reference>
<accession>A0A6M8SJM7</accession>
<organism evidence="1 2">
    <name type="scientific">Deefgea piscis</name>
    <dbReference type="NCBI Taxonomy" id="2739061"/>
    <lineage>
        <taxon>Bacteria</taxon>
        <taxon>Pseudomonadati</taxon>
        <taxon>Pseudomonadota</taxon>
        <taxon>Betaproteobacteria</taxon>
        <taxon>Neisseriales</taxon>
        <taxon>Chitinibacteraceae</taxon>
        <taxon>Deefgea</taxon>
    </lineage>
</organism>
<protein>
    <submittedName>
        <fullName evidence="1">Uncharacterized protein</fullName>
    </submittedName>
</protein>
<dbReference type="RefSeq" id="WP_173531753.1">
    <property type="nucleotide sequence ID" value="NZ_CP054143.1"/>
</dbReference>
<proteinExistence type="predicted"/>
<gene>
    <name evidence="1" type="ORF">HQN60_07895</name>
</gene>
<dbReference type="KEGG" id="dee:HQN60_07895"/>
<dbReference type="Proteomes" id="UP000504844">
    <property type="component" value="Chromosome"/>
</dbReference>
<evidence type="ECO:0000313" key="2">
    <source>
        <dbReference type="Proteomes" id="UP000504844"/>
    </source>
</evidence>
<evidence type="ECO:0000313" key="1">
    <source>
        <dbReference type="EMBL" id="QKJ65243.1"/>
    </source>
</evidence>
<sequence>MKGSCTYFDIIRLQQGTAVPSPVGLELEKDFLKSQHRILGARHSSLINEFYLFLPPSWQLARNERRGVAISPRLSVTTAPLRAANGLKNHGVTEQKTLSYAFTQKYYR</sequence>
<keyword evidence="2" id="KW-1185">Reference proteome</keyword>
<name>A0A6M8SJM7_9NEIS</name>
<dbReference type="EMBL" id="CP054143">
    <property type="protein sequence ID" value="QKJ65243.1"/>
    <property type="molecule type" value="Genomic_DNA"/>
</dbReference>
<dbReference type="AlphaFoldDB" id="A0A6M8SJM7"/>